<keyword evidence="2" id="KW-1185">Reference proteome</keyword>
<dbReference type="eggNOG" id="ENOG5033UD4">
    <property type="taxonomic scope" value="Bacteria"/>
</dbReference>
<evidence type="ECO:0000313" key="1">
    <source>
        <dbReference type="EMBL" id="AHG93504.1"/>
    </source>
</evidence>
<organism evidence="1 2">
    <name type="scientific">Gemmatirosa kalamazoonensis</name>
    <dbReference type="NCBI Taxonomy" id="861299"/>
    <lineage>
        <taxon>Bacteria</taxon>
        <taxon>Pseudomonadati</taxon>
        <taxon>Gemmatimonadota</taxon>
        <taxon>Gemmatimonadia</taxon>
        <taxon>Gemmatimonadales</taxon>
        <taxon>Gemmatimonadaceae</taxon>
        <taxon>Gemmatirosa</taxon>
    </lineage>
</organism>
<accession>W0RR86</accession>
<dbReference type="PATRIC" id="fig|861299.3.peg.6021"/>
<reference evidence="1 2" key="1">
    <citation type="journal article" date="2014" name="Genome Announc.">
        <title>Genome Sequence and Methylome of Soil Bacterium Gemmatirosa kalamazoonensis KBS708T, a Member of the Rarely Cultivated Gemmatimonadetes Phylum.</title>
        <authorList>
            <person name="Debruyn J.M."/>
            <person name="Radosevich M."/>
            <person name="Wommack K.E."/>
            <person name="Polson S.W."/>
            <person name="Hauser L.J."/>
            <person name="Fawaz M.N."/>
            <person name="Korlach J."/>
            <person name="Tsai Y.C."/>
        </authorList>
    </citation>
    <scope>NUCLEOTIDE SEQUENCE [LARGE SCALE GENOMIC DNA]</scope>
    <source>
        <strain evidence="1 2">KBS708</strain>
        <plasmid evidence="2">Plasmid 2</plasmid>
    </source>
</reference>
<dbReference type="InParanoid" id="W0RR86"/>
<name>W0RR86_9BACT</name>
<dbReference type="EMBL" id="CP007130">
    <property type="protein sequence ID" value="AHG93504.1"/>
    <property type="molecule type" value="Genomic_DNA"/>
</dbReference>
<sequence length="229" mass="24831">MGDIGVKYTRRADDTGWLRVTLNGSGQAAYLCEYTRVQLLRETGGRQYFTIADGNSEHVGKEASLTTANAATYLSDVGPMGPAIVQVSPFGAPIIENSPFKGPLKQQWATVSVAGVHALVSLNSVWDESFTPIPRGKHMIMAPDQSHANINTGPYRAKTPGMRCTDVWFPIQLEGMSGNSSRYIHPGHVSEGCVTVHELTQWTAVYDYLISSRIAGPDGRFVGFLIVSA</sequence>
<evidence type="ECO:0000313" key="2">
    <source>
        <dbReference type="Proteomes" id="UP000019151"/>
    </source>
</evidence>
<evidence type="ECO:0008006" key="3">
    <source>
        <dbReference type="Google" id="ProtNLM"/>
    </source>
</evidence>
<dbReference type="HOGENOM" id="CLU_1208356_0_0_0"/>
<dbReference type="OrthoDB" id="8772938at2"/>
<geneLocation type="plasmid" evidence="1 2">
    <name>2</name>
</geneLocation>
<protein>
    <recommendedName>
        <fullName evidence="3">DUF2778 domain-containing protein</fullName>
    </recommendedName>
</protein>
<gene>
    <name evidence="1" type="ORF">J421_5969</name>
</gene>
<proteinExistence type="predicted"/>
<dbReference type="RefSeq" id="WP_104023501.1">
    <property type="nucleotide sequence ID" value="NZ_CP007130.1"/>
</dbReference>
<dbReference type="KEGG" id="gba:J421_5969"/>
<keyword evidence="1" id="KW-0614">Plasmid</keyword>
<dbReference type="AlphaFoldDB" id="W0RR86"/>
<dbReference type="Proteomes" id="UP000019151">
    <property type="component" value="Plasmid 2"/>
</dbReference>